<evidence type="ECO:0000313" key="3">
    <source>
        <dbReference type="Proteomes" id="UP000264492"/>
    </source>
</evidence>
<dbReference type="AlphaFoldDB" id="A0A371JWE7"/>
<keyword evidence="2" id="KW-0808">Transferase</keyword>
<dbReference type="Proteomes" id="UP000264492">
    <property type="component" value="Unassembled WGS sequence"/>
</dbReference>
<dbReference type="Pfam" id="PF08242">
    <property type="entry name" value="Methyltransf_12"/>
    <property type="match status" value="1"/>
</dbReference>
<keyword evidence="3" id="KW-1185">Reference proteome</keyword>
<proteinExistence type="predicted"/>
<comment type="caution">
    <text evidence="2">The sequence shown here is derived from an EMBL/GenBank/DDBJ whole genome shotgun (WGS) entry which is preliminary data.</text>
</comment>
<feature type="domain" description="Methyltransferase type 12" evidence="1">
    <location>
        <begin position="27"/>
        <end position="123"/>
    </location>
</feature>
<keyword evidence="2" id="KW-0489">Methyltransferase</keyword>
<dbReference type="SUPFAM" id="SSF53335">
    <property type="entry name" value="S-adenosyl-L-methionine-dependent methyltransferases"/>
    <property type="match status" value="1"/>
</dbReference>
<evidence type="ECO:0000259" key="1">
    <source>
        <dbReference type="Pfam" id="PF08242"/>
    </source>
</evidence>
<dbReference type="EMBL" id="QTSU01000005">
    <property type="protein sequence ID" value="RDZ25950.1"/>
    <property type="molecule type" value="Genomic_DNA"/>
</dbReference>
<protein>
    <submittedName>
        <fullName evidence="2">Methyltransferase</fullName>
    </submittedName>
</protein>
<gene>
    <name evidence="2" type="ORF">DX914_18980</name>
</gene>
<organism evidence="2 3">
    <name type="scientific">Lysobacter silvisoli</name>
    <dbReference type="NCBI Taxonomy" id="2293254"/>
    <lineage>
        <taxon>Bacteria</taxon>
        <taxon>Pseudomonadati</taxon>
        <taxon>Pseudomonadota</taxon>
        <taxon>Gammaproteobacteria</taxon>
        <taxon>Lysobacterales</taxon>
        <taxon>Lysobacteraceae</taxon>
        <taxon>Lysobacter</taxon>
    </lineage>
</organism>
<dbReference type="CDD" id="cd02440">
    <property type="entry name" value="AdoMet_MTases"/>
    <property type="match status" value="1"/>
</dbReference>
<dbReference type="RefSeq" id="WP_115861774.1">
    <property type="nucleotide sequence ID" value="NZ_QTSU01000005.1"/>
</dbReference>
<sequence>MATAPAIPERLKGAAERLAVGPADAVLELGCGNGVLAALIAPQLARGHYLGLDRSSAAIAKAVWRNADAVASGVLSFRLGEIAKAEPGERFDRIVAVNLNTFWNSDAAELARMRGWLAPRGRLLLAFQPPSATALPRIETAVREHLLRHGYALQTVERVATAAVPTLYLTAVAG</sequence>
<evidence type="ECO:0000313" key="2">
    <source>
        <dbReference type="EMBL" id="RDZ25950.1"/>
    </source>
</evidence>
<name>A0A371JWE7_9GAMM</name>
<dbReference type="GO" id="GO:0008168">
    <property type="term" value="F:methyltransferase activity"/>
    <property type="evidence" value="ECO:0007669"/>
    <property type="project" value="UniProtKB-KW"/>
</dbReference>
<dbReference type="InterPro" id="IPR013217">
    <property type="entry name" value="Methyltransf_12"/>
</dbReference>
<dbReference type="InterPro" id="IPR029063">
    <property type="entry name" value="SAM-dependent_MTases_sf"/>
</dbReference>
<reference evidence="2 3" key="1">
    <citation type="submission" date="2018-08" db="EMBL/GenBank/DDBJ databases">
        <title>Lysobacter sp. zong2l5, whole genome shotgun sequence.</title>
        <authorList>
            <person name="Zhang X."/>
            <person name="Feng G."/>
            <person name="Zhu H."/>
        </authorList>
    </citation>
    <scope>NUCLEOTIDE SEQUENCE [LARGE SCALE GENOMIC DNA]</scope>
    <source>
        <strain evidence="3">zong2l5</strain>
    </source>
</reference>
<dbReference type="Gene3D" id="3.40.50.150">
    <property type="entry name" value="Vaccinia Virus protein VP39"/>
    <property type="match status" value="1"/>
</dbReference>
<dbReference type="OrthoDB" id="108476at2"/>
<accession>A0A371JWE7</accession>
<dbReference type="GO" id="GO:0032259">
    <property type="term" value="P:methylation"/>
    <property type="evidence" value="ECO:0007669"/>
    <property type="project" value="UniProtKB-KW"/>
</dbReference>